<evidence type="ECO:0000256" key="3">
    <source>
        <dbReference type="SAM" id="MobiDB-lite"/>
    </source>
</evidence>
<feature type="compositionally biased region" description="Polar residues" evidence="3">
    <location>
        <begin position="146"/>
        <end position="158"/>
    </location>
</feature>
<dbReference type="Pfam" id="PF08240">
    <property type="entry name" value="ADH_N"/>
    <property type="match status" value="1"/>
</dbReference>
<dbReference type="SUPFAM" id="SSF50129">
    <property type="entry name" value="GroES-like"/>
    <property type="match status" value="1"/>
</dbReference>
<evidence type="ECO:0000256" key="1">
    <source>
        <dbReference type="ARBA" id="ARBA00022857"/>
    </source>
</evidence>
<evidence type="ECO:0000259" key="4">
    <source>
        <dbReference type="SMART" id="SM00829"/>
    </source>
</evidence>
<organism evidence="5 6">
    <name type="scientific">Actinomadura vinacea</name>
    <dbReference type="NCBI Taxonomy" id="115336"/>
    <lineage>
        <taxon>Bacteria</taxon>
        <taxon>Bacillati</taxon>
        <taxon>Actinomycetota</taxon>
        <taxon>Actinomycetes</taxon>
        <taxon>Streptosporangiales</taxon>
        <taxon>Thermomonosporaceae</taxon>
        <taxon>Actinomadura</taxon>
    </lineage>
</organism>
<dbReference type="Gene3D" id="3.90.180.10">
    <property type="entry name" value="Medium-chain alcohol dehydrogenases, catalytic domain"/>
    <property type="match status" value="1"/>
</dbReference>
<evidence type="ECO:0000313" key="5">
    <source>
        <dbReference type="EMBL" id="GAA2412108.1"/>
    </source>
</evidence>
<evidence type="ECO:0000313" key="6">
    <source>
        <dbReference type="Proteomes" id="UP001501231"/>
    </source>
</evidence>
<dbReference type="InterPro" id="IPR011032">
    <property type="entry name" value="GroES-like_sf"/>
</dbReference>
<feature type="region of interest" description="Disordered" evidence="3">
    <location>
        <begin position="137"/>
        <end position="165"/>
    </location>
</feature>
<dbReference type="InterPro" id="IPR020843">
    <property type="entry name" value="ER"/>
</dbReference>
<dbReference type="SMART" id="SM00829">
    <property type="entry name" value="PKS_ER"/>
    <property type="match status" value="1"/>
</dbReference>
<keyword evidence="6" id="KW-1185">Reference proteome</keyword>
<gene>
    <name evidence="5" type="ORF">GCM10010191_21810</name>
</gene>
<keyword evidence="2" id="KW-0560">Oxidoreductase</keyword>
<dbReference type="PANTHER" id="PTHR48106:SF13">
    <property type="entry name" value="QUINONE OXIDOREDUCTASE-RELATED"/>
    <property type="match status" value="1"/>
</dbReference>
<evidence type="ECO:0000256" key="2">
    <source>
        <dbReference type="ARBA" id="ARBA00023002"/>
    </source>
</evidence>
<accession>A0ABP5VU93</accession>
<proteinExistence type="predicted"/>
<name>A0ABP5VU93_9ACTN</name>
<sequence length="165" mass="17457">MAGVNFVDIYMRRGLKAVELPFTPGLEGAGVVEAVGPGVSNVRPGDRVAYAQQQGAYAEATVVPADSLIPLPENMSFEEGAAFPLQGMTAHYLIHEYRKPSEGDVVLIHAAAGGVGLLLVQGACHLGARVIGTVSTEERQKWSARQAPTTSFSTPNRTSPKRPCV</sequence>
<dbReference type="Gene3D" id="3.40.50.720">
    <property type="entry name" value="NAD(P)-binding Rossmann-like Domain"/>
    <property type="match status" value="1"/>
</dbReference>
<dbReference type="EMBL" id="BAAARW010000008">
    <property type="protein sequence ID" value="GAA2412108.1"/>
    <property type="molecule type" value="Genomic_DNA"/>
</dbReference>
<feature type="domain" description="Enoyl reductase (ER)" evidence="4">
    <location>
        <begin position="3"/>
        <end position="154"/>
    </location>
</feature>
<dbReference type="PANTHER" id="PTHR48106">
    <property type="entry name" value="QUINONE OXIDOREDUCTASE PIG3-RELATED"/>
    <property type="match status" value="1"/>
</dbReference>
<protein>
    <recommendedName>
        <fullName evidence="4">Enoyl reductase (ER) domain-containing protein</fullName>
    </recommendedName>
</protein>
<dbReference type="Proteomes" id="UP001501231">
    <property type="component" value="Unassembled WGS sequence"/>
</dbReference>
<dbReference type="SUPFAM" id="SSF51735">
    <property type="entry name" value="NAD(P)-binding Rossmann-fold domains"/>
    <property type="match status" value="1"/>
</dbReference>
<dbReference type="InterPro" id="IPR036291">
    <property type="entry name" value="NAD(P)-bd_dom_sf"/>
</dbReference>
<comment type="caution">
    <text evidence="5">The sequence shown here is derived from an EMBL/GenBank/DDBJ whole genome shotgun (WGS) entry which is preliminary data.</text>
</comment>
<keyword evidence="1" id="KW-0521">NADP</keyword>
<reference evidence="6" key="1">
    <citation type="journal article" date="2019" name="Int. J. Syst. Evol. Microbiol.">
        <title>The Global Catalogue of Microorganisms (GCM) 10K type strain sequencing project: providing services to taxonomists for standard genome sequencing and annotation.</title>
        <authorList>
            <consortium name="The Broad Institute Genomics Platform"/>
            <consortium name="The Broad Institute Genome Sequencing Center for Infectious Disease"/>
            <person name="Wu L."/>
            <person name="Ma J."/>
        </authorList>
    </citation>
    <scope>NUCLEOTIDE SEQUENCE [LARGE SCALE GENOMIC DNA]</scope>
    <source>
        <strain evidence="6">JCM 3325</strain>
    </source>
</reference>
<dbReference type="InterPro" id="IPR013154">
    <property type="entry name" value="ADH-like_N"/>
</dbReference>